<dbReference type="Proteomes" id="UP000298030">
    <property type="component" value="Unassembled WGS sequence"/>
</dbReference>
<gene>
    <name evidence="1" type="ORF">FA13DRAFT_1713703</name>
</gene>
<name>A0A4Y7SVF7_COPMI</name>
<keyword evidence="2" id="KW-1185">Reference proteome</keyword>
<sequence>MASPKRQVTRLCAGKGRAITKRKREEDKRNIRAKLRTVPGGKDWSSGSARSATFAMEVLFKASPHQPLPPPCLIPTGNMRGQGSSGEAGNGSDCATGHSRWANEANVEGRGEGVLERYPLGWAKLLRSQYRPALATGRVPPMLRRRGQKGWATVFQLGCVEVIIMPEDIQASLRVIAFVRDTQGLDNLGTPSNLRRVGSSGGPRLGARTPRFSPSFYPKCPLDSTNSEPQLPRDTWACMGQNTFTLPALSTPSAGPGIVLLEAYTWDGRGEQASGGAMAIQDAGVGRRREATASYAVHVRWELMVGGRLYGGKGSRKDVVVEGASWKIGLLSCLQTDSSCVGDSGMLETAAEVYASGPTRIRSLLMSDSGEVDVAGNNAIGPSNPTIKELASALEANPR</sequence>
<evidence type="ECO:0000313" key="2">
    <source>
        <dbReference type="Proteomes" id="UP000298030"/>
    </source>
</evidence>
<protein>
    <submittedName>
        <fullName evidence="1">Uncharacterized protein</fullName>
    </submittedName>
</protein>
<accession>A0A4Y7SVF7</accession>
<dbReference type="EMBL" id="QPFP01000053">
    <property type="protein sequence ID" value="TEB25855.1"/>
    <property type="molecule type" value="Genomic_DNA"/>
</dbReference>
<dbReference type="AlphaFoldDB" id="A0A4Y7SVF7"/>
<evidence type="ECO:0000313" key="1">
    <source>
        <dbReference type="EMBL" id="TEB25855.1"/>
    </source>
</evidence>
<comment type="caution">
    <text evidence="1">The sequence shown here is derived from an EMBL/GenBank/DDBJ whole genome shotgun (WGS) entry which is preliminary data.</text>
</comment>
<proteinExistence type="predicted"/>
<reference evidence="1 2" key="1">
    <citation type="journal article" date="2019" name="Nat. Ecol. Evol.">
        <title>Megaphylogeny resolves global patterns of mushroom evolution.</title>
        <authorList>
            <person name="Varga T."/>
            <person name="Krizsan K."/>
            <person name="Foldi C."/>
            <person name="Dima B."/>
            <person name="Sanchez-Garcia M."/>
            <person name="Sanchez-Ramirez S."/>
            <person name="Szollosi G.J."/>
            <person name="Szarkandi J.G."/>
            <person name="Papp V."/>
            <person name="Albert L."/>
            <person name="Andreopoulos W."/>
            <person name="Angelini C."/>
            <person name="Antonin V."/>
            <person name="Barry K.W."/>
            <person name="Bougher N.L."/>
            <person name="Buchanan P."/>
            <person name="Buyck B."/>
            <person name="Bense V."/>
            <person name="Catcheside P."/>
            <person name="Chovatia M."/>
            <person name="Cooper J."/>
            <person name="Damon W."/>
            <person name="Desjardin D."/>
            <person name="Finy P."/>
            <person name="Geml J."/>
            <person name="Haridas S."/>
            <person name="Hughes K."/>
            <person name="Justo A."/>
            <person name="Karasinski D."/>
            <person name="Kautmanova I."/>
            <person name="Kiss B."/>
            <person name="Kocsube S."/>
            <person name="Kotiranta H."/>
            <person name="LaButti K.M."/>
            <person name="Lechner B.E."/>
            <person name="Liimatainen K."/>
            <person name="Lipzen A."/>
            <person name="Lukacs Z."/>
            <person name="Mihaltcheva S."/>
            <person name="Morgado L.N."/>
            <person name="Niskanen T."/>
            <person name="Noordeloos M.E."/>
            <person name="Ohm R.A."/>
            <person name="Ortiz-Santana B."/>
            <person name="Ovrebo C."/>
            <person name="Racz N."/>
            <person name="Riley R."/>
            <person name="Savchenko A."/>
            <person name="Shiryaev A."/>
            <person name="Soop K."/>
            <person name="Spirin V."/>
            <person name="Szebenyi C."/>
            <person name="Tomsovsky M."/>
            <person name="Tulloss R.E."/>
            <person name="Uehling J."/>
            <person name="Grigoriev I.V."/>
            <person name="Vagvolgyi C."/>
            <person name="Papp T."/>
            <person name="Martin F.M."/>
            <person name="Miettinen O."/>
            <person name="Hibbett D.S."/>
            <person name="Nagy L.G."/>
        </authorList>
    </citation>
    <scope>NUCLEOTIDE SEQUENCE [LARGE SCALE GENOMIC DNA]</scope>
    <source>
        <strain evidence="1 2">FP101781</strain>
    </source>
</reference>
<organism evidence="1 2">
    <name type="scientific">Coprinellus micaceus</name>
    <name type="common">Glistening ink-cap mushroom</name>
    <name type="synonym">Coprinus micaceus</name>
    <dbReference type="NCBI Taxonomy" id="71717"/>
    <lineage>
        <taxon>Eukaryota</taxon>
        <taxon>Fungi</taxon>
        <taxon>Dikarya</taxon>
        <taxon>Basidiomycota</taxon>
        <taxon>Agaricomycotina</taxon>
        <taxon>Agaricomycetes</taxon>
        <taxon>Agaricomycetidae</taxon>
        <taxon>Agaricales</taxon>
        <taxon>Agaricineae</taxon>
        <taxon>Psathyrellaceae</taxon>
        <taxon>Coprinellus</taxon>
    </lineage>
</organism>